<proteinExistence type="predicted"/>
<comment type="caution">
    <text evidence="2">The sequence shown here is derived from an EMBL/GenBank/DDBJ whole genome shotgun (WGS) entry which is preliminary data.</text>
</comment>
<reference evidence="2 3" key="1">
    <citation type="submission" date="2018-11" db="EMBL/GenBank/DDBJ databases">
        <title>Tabrizicola sp. isolated from sediment of alpine lake.</title>
        <authorList>
            <person name="Liu Z."/>
        </authorList>
    </citation>
    <scope>NUCLEOTIDE SEQUENCE [LARGE SCALE GENOMIC DNA]</scope>
    <source>
        <strain evidence="2 3">DRYC-M-16</strain>
    </source>
</reference>
<keyword evidence="3" id="KW-1185">Reference proteome</keyword>
<dbReference type="EMBL" id="RPEM01000028">
    <property type="protein sequence ID" value="TGD41381.1"/>
    <property type="molecule type" value="Genomic_DNA"/>
</dbReference>
<sequence>MVDGGAKSPLGEALAYIAKYRDGLSHFLTDGLVEVNNNTFELSPSPMAPVLGWL</sequence>
<organism evidence="2 3">
    <name type="scientific">Pseudotabrizicola sediminis</name>
    <dbReference type="NCBI Taxonomy" id="2486418"/>
    <lineage>
        <taxon>Bacteria</taxon>
        <taxon>Pseudomonadati</taxon>
        <taxon>Pseudomonadota</taxon>
        <taxon>Alphaproteobacteria</taxon>
        <taxon>Rhodobacterales</taxon>
        <taxon>Paracoccaceae</taxon>
        <taxon>Pseudotabrizicola</taxon>
    </lineage>
</organism>
<dbReference type="Pfam" id="PF03050">
    <property type="entry name" value="DDE_Tnp_IS66"/>
    <property type="match status" value="1"/>
</dbReference>
<feature type="domain" description="Transposase IS66 central" evidence="1">
    <location>
        <begin position="6"/>
        <end position="41"/>
    </location>
</feature>
<protein>
    <recommendedName>
        <fullName evidence="1">Transposase IS66 central domain-containing protein</fullName>
    </recommendedName>
</protein>
<dbReference type="Proteomes" id="UP000297741">
    <property type="component" value="Unassembled WGS sequence"/>
</dbReference>
<accession>A0ABY2KGU8</accession>
<evidence type="ECO:0000259" key="1">
    <source>
        <dbReference type="Pfam" id="PF03050"/>
    </source>
</evidence>
<gene>
    <name evidence="2" type="ORF">EEB11_18780</name>
</gene>
<evidence type="ECO:0000313" key="3">
    <source>
        <dbReference type="Proteomes" id="UP000297741"/>
    </source>
</evidence>
<name>A0ABY2KGU8_9RHOB</name>
<dbReference type="InterPro" id="IPR004291">
    <property type="entry name" value="Transposase_IS66_central"/>
</dbReference>
<evidence type="ECO:0000313" key="2">
    <source>
        <dbReference type="EMBL" id="TGD41381.1"/>
    </source>
</evidence>